<evidence type="ECO:0000256" key="10">
    <source>
        <dbReference type="ARBA" id="ARBA00023180"/>
    </source>
</evidence>
<keyword evidence="8" id="KW-1015">Disulfide bond</keyword>
<dbReference type="Proteomes" id="UP001151699">
    <property type="component" value="Chromosome X"/>
</dbReference>
<feature type="domain" description="G-protein coupled receptors family 1 profile" evidence="13">
    <location>
        <begin position="1"/>
        <end position="142"/>
    </location>
</feature>
<keyword evidence="3" id="KW-1003">Cell membrane</keyword>
<dbReference type="AlphaFoldDB" id="A0A9Q0MVC1"/>
<evidence type="ECO:0000256" key="8">
    <source>
        <dbReference type="ARBA" id="ARBA00023157"/>
    </source>
</evidence>
<dbReference type="InterPro" id="IPR017452">
    <property type="entry name" value="GPCR_Rhodpsn_7TM"/>
</dbReference>
<evidence type="ECO:0000256" key="9">
    <source>
        <dbReference type="ARBA" id="ARBA00023170"/>
    </source>
</evidence>
<keyword evidence="4 12" id="KW-0812">Transmembrane</keyword>
<name>A0A9Q0MVC1_9DIPT</name>
<dbReference type="SUPFAM" id="SSF81321">
    <property type="entry name" value="Family A G protein-coupled receptor-like"/>
    <property type="match status" value="1"/>
</dbReference>
<dbReference type="PANTHER" id="PTHR45695">
    <property type="entry name" value="LEUCOKININ RECEPTOR-RELATED"/>
    <property type="match status" value="1"/>
</dbReference>
<evidence type="ECO:0000256" key="2">
    <source>
        <dbReference type="ARBA" id="ARBA00010663"/>
    </source>
</evidence>
<gene>
    <name evidence="14" type="primary">AR_0</name>
    <name evidence="14" type="ORF">Bhyg_10731</name>
</gene>
<dbReference type="EMBL" id="WJQU01000003">
    <property type="protein sequence ID" value="KAJ6637999.1"/>
    <property type="molecule type" value="Genomic_DNA"/>
</dbReference>
<feature type="transmembrane region" description="Helical" evidence="12">
    <location>
        <begin position="125"/>
        <end position="145"/>
    </location>
</feature>
<dbReference type="PANTHER" id="PTHR45695:SF23">
    <property type="entry name" value="GALANIN-LIKE G-PROTEIN COUPLED RECEPTOR NPR-9"/>
    <property type="match status" value="1"/>
</dbReference>
<keyword evidence="10" id="KW-0325">Glycoprotein</keyword>
<evidence type="ECO:0000256" key="12">
    <source>
        <dbReference type="SAM" id="Phobius"/>
    </source>
</evidence>
<dbReference type="PROSITE" id="PS50262">
    <property type="entry name" value="G_PROTEIN_RECEP_F1_2"/>
    <property type="match status" value="1"/>
</dbReference>
<dbReference type="OrthoDB" id="2132067at2759"/>
<evidence type="ECO:0000256" key="11">
    <source>
        <dbReference type="ARBA" id="ARBA00023224"/>
    </source>
</evidence>
<protein>
    <submittedName>
        <fullName evidence="14">Allatostatin-A receptor</fullName>
    </submittedName>
</protein>
<reference evidence="14" key="1">
    <citation type="submission" date="2022-07" db="EMBL/GenBank/DDBJ databases">
        <authorList>
            <person name="Trinca V."/>
            <person name="Uliana J.V.C."/>
            <person name="Torres T.T."/>
            <person name="Ward R.J."/>
            <person name="Monesi N."/>
        </authorList>
    </citation>
    <scope>NUCLEOTIDE SEQUENCE</scope>
    <source>
        <strain evidence="14">HSMRA1968</strain>
        <tissue evidence="14">Whole embryos</tissue>
    </source>
</reference>
<feature type="transmembrane region" description="Helical" evidence="12">
    <location>
        <begin position="35"/>
        <end position="57"/>
    </location>
</feature>
<comment type="subcellular location">
    <subcellularLocation>
        <location evidence="1">Cell membrane</location>
        <topology evidence="1">Multi-pass membrane protein</topology>
    </subcellularLocation>
</comment>
<keyword evidence="7 12" id="KW-0472">Membrane</keyword>
<sequence length="183" mass="21040">MARHIETANYFKEYEYKTQLLTACKFKDNGLTFAAFHVIFFLSSYLIPLILISGLYLRMLSRLWRTVVNGQMSAESHRGRKRVTRLVVVVVFAFASLWCPIQMILVLKSVGLFHPCTHFEIGLQISSHILAYTSSCINPLLYAFLSENFRKAFRKVVYCGTNATLYGRHQPVPTRTTRSDSFV</sequence>
<evidence type="ECO:0000256" key="1">
    <source>
        <dbReference type="ARBA" id="ARBA00004651"/>
    </source>
</evidence>
<evidence type="ECO:0000256" key="7">
    <source>
        <dbReference type="ARBA" id="ARBA00023136"/>
    </source>
</evidence>
<comment type="caution">
    <text evidence="14">The sequence shown here is derived from an EMBL/GenBank/DDBJ whole genome shotgun (WGS) entry which is preliminary data.</text>
</comment>
<dbReference type="PRINTS" id="PR00237">
    <property type="entry name" value="GPCRRHODOPSN"/>
</dbReference>
<dbReference type="GO" id="GO:0005886">
    <property type="term" value="C:plasma membrane"/>
    <property type="evidence" value="ECO:0007669"/>
    <property type="project" value="UniProtKB-SubCell"/>
</dbReference>
<dbReference type="InterPro" id="IPR000276">
    <property type="entry name" value="GPCR_Rhodpsn"/>
</dbReference>
<keyword evidence="9 14" id="KW-0675">Receptor</keyword>
<keyword evidence="6" id="KW-0297">G-protein coupled receptor</keyword>
<accession>A0A9Q0MVC1</accession>
<evidence type="ECO:0000256" key="3">
    <source>
        <dbReference type="ARBA" id="ARBA00022475"/>
    </source>
</evidence>
<evidence type="ECO:0000256" key="4">
    <source>
        <dbReference type="ARBA" id="ARBA00022692"/>
    </source>
</evidence>
<evidence type="ECO:0000259" key="13">
    <source>
        <dbReference type="PROSITE" id="PS50262"/>
    </source>
</evidence>
<organism evidence="14 15">
    <name type="scientific">Pseudolycoriella hygida</name>
    <dbReference type="NCBI Taxonomy" id="35572"/>
    <lineage>
        <taxon>Eukaryota</taxon>
        <taxon>Metazoa</taxon>
        <taxon>Ecdysozoa</taxon>
        <taxon>Arthropoda</taxon>
        <taxon>Hexapoda</taxon>
        <taxon>Insecta</taxon>
        <taxon>Pterygota</taxon>
        <taxon>Neoptera</taxon>
        <taxon>Endopterygota</taxon>
        <taxon>Diptera</taxon>
        <taxon>Nematocera</taxon>
        <taxon>Sciaroidea</taxon>
        <taxon>Sciaridae</taxon>
        <taxon>Pseudolycoriella</taxon>
    </lineage>
</organism>
<keyword evidence="5 12" id="KW-1133">Transmembrane helix</keyword>
<evidence type="ECO:0000313" key="15">
    <source>
        <dbReference type="Proteomes" id="UP001151699"/>
    </source>
</evidence>
<evidence type="ECO:0000256" key="6">
    <source>
        <dbReference type="ARBA" id="ARBA00023040"/>
    </source>
</evidence>
<dbReference type="GO" id="GO:0004930">
    <property type="term" value="F:G protein-coupled receptor activity"/>
    <property type="evidence" value="ECO:0007669"/>
    <property type="project" value="UniProtKB-KW"/>
</dbReference>
<dbReference type="Gene3D" id="1.20.1070.10">
    <property type="entry name" value="Rhodopsin 7-helix transmembrane proteins"/>
    <property type="match status" value="1"/>
</dbReference>
<evidence type="ECO:0000313" key="14">
    <source>
        <dbReference type="EMBL" id="KAJ6637999.1"/>
    </source>
</evidence>
<proteinExistence type="inferred from homology"/>
<dbReference type="Pfam" id="PF00001">
    <property type="entry name" value="7tm_1"/>
    <property type="match status" value="1"/>
</dbReference>
<keyword evidence="15" id="KW-1185">Reference proteome</keyword>
<evidence type="ECO:0000256" key="5">
    <source>
        <dbReference type="ARBA" id="ARBA00022989"/>
    </source>
</evidence>
<keyword evidence="11" id="KW-0807">Transducer</keyword>
<comment type="similarity">
    <text evidence="2">Belongs to the G-protein coupled receptor 1 family.</text>
</comment>
<feature type="transmembrane region" description="Helical" evidence="12">
    <location>
        <begin position="86"/>
        <end position="105"/>
    </location>
</feature>